<dbReference type="InterPro" id="IPR051051">
    <property type="entry name" value="E3_ubiq-ligase_TRIM/RNF"/>
</dbReference>
<dbReference type="CDD" id="cd16040">
    <property type="entry name" value="SPRY_PRY_SNTX"/>
    <property type="match status" value="1"/>
</dbReference>
<keyword evidence="5" id="KW-0391">Immunity</keyword>
<dbReference type="AlphaFoldDB" id="A0AAV1NMR7"/>
<dbReference type="InterPro" id="IPR058030">
    <property type="entry name" value="TRIM8/14/16/25/29/45/65_CC"/>
</dbReference>
<dbReference type="InterPro" id="IPR043136">
    <property type="entry name" value="B30.2/SPRY_sf"/>
</dbReference>
<evidence type="ECO:0000259" key="10">
    <source>
        <dbReference type="PROSITE" id="PS50188"/>
    </source>
</evidence>
<dbReference type="InterPro" id="IPR003879">
    <property type="entry name" value="Butyrophylin_SPRY"/>
</dbReference>
<keyword evidence="2" id="KW-0479">Metal-binding</keyword>
<dbReference type="PROSITE" id="PS50188">
    <property type="entry name" value="B302_SPRY"/>
    <property type="match status" value="1"/>
</dbReference>
<dbReference type="SMART" id="SM00336">
    <property type="entry name" value="BBOX"/>
    <property type="match status" value="1"/>
</dbReference>
<accession>A0AAV1NMR7</accession>
<evidence type="ECO:0000256" key="6">
    <source>
        <dbReference type="PROSITE-ProRule" id="PRU00024"/>
    </source>
</evidence>
<dbReference type="Pfam" id="PF13765">
    <property type="entry name" value="PRY"/>
    <property type="match status" value="1"/>
</dbReference>
<evidence type="ECO:0000313" key="11">
    <source>
        <dbReference type="EMBL" id="CAK6960089.1"/>
    </source>
</evidence>
<name>A0AAV1NMR7_SCOSC</name>
<keyword evidence="1" id="KW-0399">Innate immunity</keyword>
<evidence type="ECO:0000256" key="7">
    <source>
        <dbReference type="SAM" id="Coils"/>
    </source>
</evidence>
<dbReference type="SMART" id="SM00589">
    <property type="entry name" value="PRY"/>
    <property type="match status" value="2"/>
</dbReference>
<dbReference type="InterPro" id="IPR017907">
    <property type="entry name" value="Znf_RING_CS"/>
</dbReference>
<evidence type="ECO:0000259" key="9">
    <source>
        <dbReference type="PROSITE" id="PS50119"/>
    </source>
</evidence>
<dbReference type="InterPro" id="IPR001870">
    <property type="entry name" value="B30.2/SPRY"/>
</dbReference>
<dbReference type="PANTHER" id="PTHR25465">
    <property type="entry name" value="B-BOX DOMAIN CONTAINING"/>
    <property type="match status" value="1"/>
</dbReference>
<dbReference type="Pfam" id="PF00643">
    <property type="entry name" value="zf-B_box"/>
    <property type="match status" value="1"/>
</dbReference>
<dbReference type="Gene3D" id="2.60.120.920">
    <property type="match status" value="2"/>
</dbReference>
<dbReference type="Pfam" id="PF25600">
    <property type="entry name" value="TRIM_CC"/>
    <property type="match status" value="2"/>
</dbReference>
<feature type="domain" description="RING-type" evidence="8">
    <location>
        <begin position="13"/>
        <end position="56"/>
    </location>
</feature>
<evidence type="ECO:0000256" key="5">
    <source>
        <dbReference type="ARBA" id="ARBA00022859"/>
    </source>
</evidence>
<proteinExistence type="predicted"/>
<dbReference type="PANTHER" id="PTHR25465:SF5">
    <property type="entry name" value="E3 UBIQUITIN_ISG15 LIGASE TRIM25-RELATED"/>
    <property type="match status" value="1"/>
</dbReference>
<keyword evidence="12" id="KW-1185">Reference proteome</keyword>
<sequence>MAASCKEPDPLSCSICLDILKNPVTLHCGHSYCMDCINGCWDLENQGGVYSCPQCRHTFPSRPFLNKNTVLADLAGKLGAQPSAPVRDEVGPGDVECDFCTVKKLKAVKSCLVCLASYCATHLQPHYESAAFKRHKLVEVSASLQEKICTKHDKLLEVYCRSDGECICLLCVMDEHKGHDTVSAAAERKEKQKQFGKKTQTYQQGKQEKEKQLQQLRQKMKRLKCSADAADDQNEKAYAEILLMVDKRRFAVKDLIQVQEKAAMSRAEALVDRLEKDISELRKREDELKQLSLTEDHIHFLQSYQSMSDCPEHDLSSDVNIQLQMPFDFVTKAISDLRDKLESMIQAVGEISKTIQADPDLKTRQEFSLYSCPLSLDPNTAFENLLLSEGNSKRKLETTKQEIEDKVLASERQMTELRQAADCIRDAAWEVCDDFERLCQEHIRLYVRSVERRCSEMREKVGEAEKSGVDWTSSLHGQLRRHVSELRGREDKLDQLSLTKYPIKFLQGFQALGDLPVFTVSHERFHTLSEFVIAQKDTLKDVSDQMKKDLFNKFEENLDSRVEVDPNTIAACLCLSDGNREISWSGSDQAHPDHTDRFTYHNQALCKDGLTGRHYWEVEWDVGIVEVAVAYKHIQRRGSGKECCFGHNNLSWKLVCSPSGCEFWHNNLRKGQIPVAQSRKVGVHLDYEAGNLGFYSISGFGDLTLLHQVKTTFTEPLYPGFSVDLGSTLKICNI</sequence>
<evidence type="ECO:0000313" key="12">
    <source>
        <dbReference type="Proteomes" id="UP001314229"/>
    </source>
</evidence>
<dbReference type="Pfam" id="PF00622">
    <property type="entry name" value="SPRY"/>
    <property type="match status" value="1"/>
</dbReference>
<dbReference type="PROSITE" id="PS50119">
    <property type="entry name" value="ZF_BBOX"/>
    <property type="match status" value="1"/>
</dbReference>
<dbReference type="PROSITE" id="PS50089">
    <property type="entry name" value="ZF_RING_2"/>
    <property type="match status" value="1"/>
</dbReference>
<evidence type="ECO:0000256" key="2">
    <source>
        <dbReference type="ARBA" id="ARBA00022723"/>
    </source>
</evidence>
<dbReference type="InterPro" id="IPR013083">
    <property type="entry name" value="Znf_RING/FYVE/PHD"/>
</dbReference>
<dbReference type="Gene3D" id="3.30.160.60">
    <property type="entry name" value="Classic Zinc Finger"/>
    <property type="match status" value="1"/>
</dbReference>
<dbReference type="EMBL" id="CAWUFR010000043">
    <property type="protein sequence ID" value="CAK6960089.1"/>
    <property type="molecule type" value="Genomic_DNA"/>
</dbReference>
<feature type="domain" description="B box-type" evidence="9">
    <location>
        <begin position="144"/>
        <end position="184"/>
    </location>
</feature>
<dbReference type="CDD" id="cd19769">
    <property type="entry name" value="Bbox2_TRIM16-like"/>
    <property type="match status" value="1"/>
</dbReference>
<feature type="coiled-coil region" evidence="7">
    <location>
        <begin position="199"/>
        <end position="291"/>
    </location>
</feature>
<evidence type="ECO:0000259" key="8">
    <source>
        <dbReference type="PROSITE" id="PS50089"/>
    </source>
</evidence>
<dbReference type="InterPro" id="IPR006574">
    <property type="entry name" value="PRY"/>
</dbReference>
<keyword evidence="3 6" id="KW-0863">Zinc-finger</keyword>
<dbReference type="GO" id="GO:0008270">
    <property type="term" value="F:zinc ion binding"/>
    <property type="evidence" value="ECO:0007669"/>
    <property type="project" value="UniProtKB-KW"/>
</dbReference>
<dbReference type="Gene3D" id="3.30.40.10">
    <property type="entry name" value="Zinc/RING finger domain, C3HC4 (zinc finger)"/>
    <property type="match status" value="1"/>
</dbReference>
<dbReference type="Pfam" id="PF15227">
    <property type="entry name" value="zf-C3HC4_4"/>
    <property type="match status" value="1"/>
</dbReference>
<dbReference type="InterPro" id="IPR000315">
    <property type="entry name" value="Znf_B-box"/>
</dbReference>
<dbReference type="InterPro" id="IPR003877">
    <property type="entry name" value="SPRY_dom"/>
</dbReference>
<keyword evidence="4" id="KW-0862">Zinc</keyword>
<protein>
    <submittedName>
        <fullName evidence="11">Tripartite motif-containing protein 16-like</fullName>
    </submittedName>
</protein>
<dbReference type="SMART" id="SM00184">
    <property type="entry name" value="RING"/>
    <property type="match status" value="1"/>
</dbReference>
<dbReference type="SUPFAM" id="SSF57845">
    <property type="entry name" value="B-box zinc-binding domain"/>
    <property type="match status" value="1"/>
</dbReference>
<dbReference type="PRINTS" id="PR01407">
    <property type="entry name" value="BUTYPHLNCDUF"/>
</dbReference>
<dbReference type="SUPFAM" id="SSF49899">
    <property type="entry name" value="Concanavalin A-like lectins/glucanases"/>
    <property type="match status" value="1"/>
</dbReference>
<dbReference type="Gene3D" id="4.10.830.40">
    <property type="match status" value="1"/>
</dbReference>
<evidence type="ECO:0000256" key="4">
    <source>
        <dbReference type="ARBA" id="ARBA00022833"/>
    </source>
</evidence>
<dbReference type="GO" id="GO:0045087">
    <property type="term" value="P:innate immune response"/>
    <property type="evidence" value="ECO:0007669"/>
    <property type="project" value="UniProtKB-KW"/>
</dbReference>
<organism evidence="11 12">
    <name type="scientific">Scomber scombrus</name>
    <name type="common">Atlantic mackerel</name>
    <name type="synonym">Scomber vernalis</name>
    <dbReference type="NCBI Taxonomy" id="13677"/>
    <lineage>
        <taxon>Eukaryota</taxon>
        <taxon>Metazoa</taxon>
        <taxon>Chordata</taxon>
        <taxon>Craniata</taxon>
        <taxon>Vertebrata</taxon>
        <taxon>Euteleostomi</taxon>
        <taxon>Actinopterygii</taxon>
        <taxon>Neopterygii</taxon>
        <taxon>Teleostei</taxon>
        <taxon>Neoteleostei</taxon>
        <taxon>Acanthomorphata</taxon>
        <taxon>Pelagiaria</taxon>
        <taxon>Scombriformes</taxon>
        <taxon>Scombridae</taxon>
        <taxon>Scomber</taxon>
    </lineage>
</organism>
<dbReference type="Proteomes" id="UP001314229">
    <property type="component" value="Unassembled WGS sequence"/>
</dbReference>
<dbReference type="GO" id="GO:0005737">
    <property type="term" value="C:cytoplasm"/>
    <property type="evidence" value="ECO:0007669"/>
    <property type="project" value="UniProtKB-ARBA"/>
</dbReference>
<dbReference type="InterPro" id="IPR001841">
    <property type="entry name" value="Znf_RING"/>
</dbReference>
<comment type="caution">
    <text evidence="11">The sequence shown here is derived from an EMBL/GenBank/DDBJ whole genome shotgun (WGS) entry which is preliminary data.</text>
</comment>
<gene>
    <name evidence="11" type="ORF">FSCOSCO3_A014083</name>
</gene>
<keyword evidence="7" id="KW-0175">Coiled coil</keyword>
<evidence type="ECO:0000256" key="3">
    <source>
        <dbReference type="ARBA" id="ARBA00022771"/>
    </source>
</evidence>
<feature type="domain" description="B30.2/SPRY" evidence="10">
    <location>
        <begin position="542"/>
        <end position="734"/>
    </location>
</feature>
<feature type="coiled-coil region" evidence="7">
    <location>
        <begin position="393"/>
        <end position="420"/>
    </location>
</feature>
<reference evidence="11 12" key="1">
    <citation type="submission" date="2024-01" db="EMBL/GenBank/DDBJ databases">
        <authorList>
            <person name="Alioto T."/>
            <person name="Alioto T."/>
            <person name="Gomez Garrido J."/>
        </authorList>
    </citation>
    <scope>NUCLEOTIDE SEQUENCE [LARGE SCALE GENOMIC DNA]</scope>
</reference>
<dbReference type="PROSITE" id="PS00518">
    <property type="entry name" value="ZF_RING_1"/>
    <property type="match status" value="1"/>
</dbReference>
<evidence type="ECO:0000256" key="1">
    <source>
        <dbReference type="ARBA" id="ARBA00022588"/>
    </source>
</evidence>
<dbReference type="InterPro" id="IPR013320">
    <property type="entry name" value="ConA-like_dom_sf"/>
</dbReference>
<dbReference type="SUPFAM" id="SSF57850">
    <property type="entry name" value="RING/U-box"/>
    <property type="match status" value="1"/>
</dbReference>